<keyword evidence="1" id="KW-0175">Coiled coil</keyword>
<evidence type="ECO:0000259" key="3">
    <source>
        <dbReference type="Pfam" id="PF13870"/>
    </source>
</evidence>
<dbReference type="GeneID" id="105223366"/>
<evidence type="ECO:0000256" key="1">
    <source>
        <dbReference type="SAM" id="Coils"/>
    </source>
</evidence>
<dbReference type="RefSeq" id="XP_011199385.2">
    <property type="nucleotide sequence ID" value="XM_011201083.4"/>
</dbReference>
<feature type="coiled-coil region" evidence="1">
    <location>
        <begin position="553"/>
        <end position="587"/>
    </location>
</feature>
<feature type="coiled-coil region" evidence="1">
    <location>
        <begin position="328"/>
        <end position="373"/>
    </location>
</feature>
<feature type="region of interest" description="Disordered" evidence="2">
    <location>
        <begin position="136"/>
        <end position="155"/>
    </location>
</feature>
<dbReference type="Pfam" id="PF13870">
    <property type="entry name" value="CCDC113_CCDC96_CC"/>
    <property type="match status" value="1"/>
</dbReference>
<evidence type="ECO:0000313" key="4">
    <source>
        <dbReference type="Proteomes" id="UP001652620"/>
    </source>
</evidence>
<dbReference type="OrthoDB" id="10254794at2759"/>
<gene>
    <name evidence="5" type="primary">LOC105223366</name>
</gene>
<feature type="domain" description="CCDC113/CCDC96 coiled-coil" evidence="3">
    <location>
        <begin position="407"/>
        <end position="581"/>
    </location>
</feature>
<proteinExistence type="predicted"/>
<keyword evidence="4" id="KW-1185">Reference proteome</keyword>
<dbReference type="KEGG" id="bdr:105223366"/>
<accession>A0A6I9UQ38</accession>
<dbReference type="AlphaFoldDB" id="A0A6I9UQ38"/>
<protein>
    <submittedName>
        <fullName evidence="5">Uncharacterized protein LOC105223366</fullName>
    </submittedName>
</protein>
<evidence type="ECO:0000256" key="2">
    <source>
        <dbReference type="SAM" id="MobiDB-lite"/>
    </source>
</evidence>
<dbReference type="InParanoid" id="A0A6I9UQ38"/>
<dbReference type="FunCoup" id="A0A6I9UQ38">
    <property type="interactions" value="4"/>
</dbReference>
<sequence length="592" mass="69269">MKKKRLSKKILGHDNIKKITEKINPSVRNIGLAVPTIGYQPVEEFVRSTITDGEQTKIQLLRMKSQYKITDLAQESREQVIDYQEPENKSQTELIYSTFSYISLLRKLELLKKKPSPLKSHSSTFLQYLFPLPDTSNMPKLEDNQSSTESTAEQLTDINSTDEKNEALGELMKPDDNAVSTEITSETTEDDELLTCPSNYLETETKKELNYEDIHNIRLENREDTDEDEPNKTLPHIQHSMNKQLAFDTEAFLSALIADAVNKCKYNDPNTFLQHRLDKPLLLNELIEKLRELEIERKKRMYLIKGVGMFCNSKGQHRVLAEDDPHNIEALKQNYQEALMKLDRTLGKEETLKTKVQVKKAELERKLSMLQGKDDTKLLELEGLVEETFGDKTEHLKMIVKTELNTMRKVRDEVSARRCELIRKQHTHFVLKEKVDKFRDLSDSVTFSDYELMYGTVLELEKKLRERNARCDRMRSRFHKAIQKQRLYMEQKISLQAKVSIQKTILQQLQLEFYTTREIVSKLKKERTRIKNQISKIHLECSLFDKPALLKDYEATLEKISKASIDVKDLRQRHDDIICKIAQLERKRLLNF</sequence>
<dbReference type="InterPro" id="IPR025254">
    <property type="entry name" value="CCDC113/CCDC96_CC"/>
</dbReference>
<evidence type="ECO:0000313" key="5">
    <source>
        <dbReference type="RefSeq" id="XP_011199385.2"/>
    </source>
</evidence>
<organism evidence="4 5">
    <name type="scientific">Bactrocera dorsalis</name>
    <name type="common">Oriental fruit fly</name>
    <name type="synonym">Dacus dorsalis</name>
    <dbReference type="NCBI Taxonomy" id="27457"/>
    <lineage>
        <taxon>Eukaryota</taxon>
        <taxon>Metazoa</taxon>
        <taxon>Ecdysozoa</taxon>
        <taxon>Arthropoda</taxon>
        <taxon>Hexapoda</taxon>
        <taxon>Insecta</taxon>
        <taxon>Pterygota</taxon>
        <taxon>Neoptera</taxon>
        <taxon>Endopterygota</taxon>
        <taxon>Diptera</taxon>
        <taxon>Brachycera</taxon>
        <taxon>Muscomorpha</taxon>
        <taxon>Tephritoidea</taxon>
        <taxon>Tephritidae</taxon>
        <taxon>Bactrocera</taxon>
        <taxon>Bactrocera</taxon>
    </lineage>
</organism>
<reference evidence="5" key="1">
    <citation type="submission" date="2025-08" db="UniProtKB">
        <authorList>
            <consortium name="RefSeq"/>
        </authorList>
    </citation>
    <scope>IDENTIFICATION</scope>
    <source>
        <tissue evidence="5">Adult</tissue>
    </source>
</reference>
<name>A0A6I9UQ38_BACDO</name>
<dbReference type="Proteomes" id="UP001652620">
    <property type="component" value="Chromosome 3"/>
</dbReference>